<evidence type="ECO:0000313" key="1">
    <source>
        <dbReference type="EMBL" id="PPK70244.1"/>
    </source>
</evidence>
<evidence type="ECO:0000313" key="2">
    <source>
        <dbReference type="Proteomes" id="UP000239203"/>
    </source>
</evidence>
<dbReference type="EMBL" id="PTIX01000002">
    <property type="protein sequence ID" value="PPK70244.1"/>
    <property type="molecule type" value="Genomic_DNA"/>
</dbReference>
<name>A0A2S6GYE6_9PSEU</name>
<dbReference type="AlphaFoldDB" id="A0A2S6GYE6"/>
<proteinExistence type="predicted"/>
<comment type="caution">
    <text evidence="1">The sequence shown here is derived from an EMBL/GenBank/DDBJ whole genome shotgun (WGS) entry which is preliminary data.</text>
</comment>
<sequence length="69" mass="7443">MPAVLWNTCRSGADEGAEYLDHGGLVAGRVDGEAFQGVDAAESYLEAVRTLLPELLDRLRVLAFPGRVQ</sequence>
<keyword evidence="2" id="KW-1185">Reference proteome</keyword>
<protein>
    <submittedName>
        <fullName evidence="1">Uncharacterized protein</fullName>
    </submittedName>
</protein>
<dbReference type="Proteomes" id="UP000239203">
    <property type="component" value="Unassembled WGS sequence"/>
</dbReference>
<organism evidence="1 2">
    <name type="scientific">Actinokineospora auranticolor</name>
    <dbReference type="NCBI Taxonomy" id="155976"/>
    <lineage>
        <taxon>Bacteria</taxon>
        <taxon>Bacillati</taxon>
        <taxon>Actinomycetota</taxon>
        <taxon>Actinomycetes</taxon>
        <taxon>Pseudonocardiales</taxon>
        <taxon>Pseudonocardiaceae</taxon>
        <taxon>Actinokineospora</taxon>
    </lineage>
</organism>
<accession>A0A2S6GYE6</accession>
<gene>
    <name evidence="1" type="ORF">CLV40_102155</name>
</gene>
<reference evidence="1 2" key="1">
    <citation type="submission" date="2018-02" db="EMBL/GenBank/DDBJ databases">
        <title>Genomic Encyclopedia of Archaeal and Bacterial Type Strains, Phase II (KMG-II): from individual species to whole genera.</title>
        <authorList>
            <person name="Goeker M."/>
        </authorList>
    </citation>
    <scope>NUCLEOTIDE SEQUENCE [LARGE SCALE GENOMIC DNA]</scope>
    <source>
        <strain evidence="1 2">YU 961-1</strain>
    </source>
</reference>